<organism evidence="1 2">
    <name type="scientific">Cryomyces antarcticus</name>
    <dbReference type="NCBI Taxonomy" id="329879"/>
    <lineage>
        <taxon>Eukaryota</taxon>
        <taxon>Fungi</taxon>
        <taxon>Dikarya</taxon>
        <taxon>Ascomycota</taxon>
        <taxon>Pezizomycotina</taxon>
        <taxon>Dothideomycetes</taxon>
        <taxon>Dothideomycetes incertae sedis</taxon>
        <taxon>Cryomyces</taxon>
    </lineage>
</organism>
<accession>A0ABR0KQ94</accession>
<proteinExistence type="predicted"/>
<sequence>MDNDPSLQARISFRKRDTATRMKVGFYLRFEDEVCHHENLTNQAESISFLVADIYEGSKRLTELG</sequence>
<dbReference type="EMBL" id="JAVRRA010025837">
    <property type="protein sequence ID" value="KAK5105872.1"/>
    <property type="molecule type" value="Genomic_DNA"/>
</dbReference>
<protein>
    <submittedName>
        <fullName evidence="1">Uncharacterized protein</fullName>
    </submittedName>
</protein>
<feature type="non-terminal residue" evidence="1">
    <location>
        <position position="65"/>
    </location>
</feature>
<evidence type="ECO:0000313" key="1">
    <source>
        <dbReference type="EMBL" id="KAK5105872.1"/>
    </source>
</evidence>
<gene>
    <name evidence="1" type="ORF">LTR16_006482</name>
</gene>
<reference evidence="1 2" key="1">
    <citation type="submission" date="2023-08" db="EMBL/GenBank/DDBJ databases">
        <title>Black Yeasts Isolated from many extreme environments.</title>
        <authorList>
            <person name="Coleine C."/>
            <person name="Stajich J.E."/>
            <person name="Selbmann L."/>
        </authorList>
    </citation>
    <scope>NUCLEOTIDE SEQUENCE [LARGE SCALE GENOMIC DNA]</scope>
    <source>
        <strain evidence="1 2">CCFEE 536</strain>
    </source>
</reference>
<comment type="caution">
    <text evidence="1">The sequence shown here is derived from an EMBL/GenBank/DDBJ whole genome shotgun (WGS) entry which is preliminary data.</text>
</comment>
<dbReference type="Proteomes" id="UP001357485">
    <property type="component" value="Unassembled WGS sequence"/>
</dbReference>
<evidence type="ECO:0000313" key="2">
    <source>
        <dbReference type="Proteomes" id="UP001357485"/>
    </source>
</evidence>
<keyword evidence="2" id="KW-1185">Reference proteome</keyword>
<name>A0ABR0KQ94_9PEZI</name>